<dbReference type="PANTHER" id="PTHR35271">
    <property type="entry name" value="ABC TRANSPORTER, SUBSTRATE-BINDING LIPOPROTEIN-RELATED"/>
    <property type="match status" value="1"/>
</dbReference>
<dbReference type="AlphaFoldDB" id="J9CGW2"/>
<protein>
    <submittedName>
        <fullName evidence="1">ABC transporter, periplasmic substrate-binding protein</fullName>
    </submittedName>
</protein>
<dbReference type="Pfam" id="PF04392">
    <property type="entry name" value="ABC_sub_bind"/>
    <property type="match status" value="1"/>
</dbReference>
<proteinExistence type="predicted"/>
<organism evidence="1">
    <name type="scientific">gut metagenome</name>
    <dbReference type="NCBI Taxonomy" id="749906"/>
    <lineage>
        <taxon>unclassified sequences</taxon>
        <taxon>metagenomes</taxon>
        <taxon>organismal metagenomes</taxon>
    </lineage>
</organism>
<comment type="caution">
    <text evidence="1">The sequence shown here is derived from an EMBL/GenBank/DDBJ whole genome shotgun (WGS) entry which is preliminary data.</text>
</comment>
<dbReference type="InterPro" id="IPR007487">
    <property type="entry name" value="ABC_transpt-TYRBP-like"/>
</dbReference>
<dbReference type="PANTHER" id="PTHR35271:SF1">
    <property type="entry name" value="ABC TRANSPORTER, SUBSTRATE-BINDING LIPOPROTEIN"/>
    <property type="match status" value="1"/>
</dbReference>
<name>J9CGW2_9ZZZZ</name>
<evidence type="ECO:0000313" key="1">
    <source>
        <dbReference type="EMBL" id="EJW99280.1"/>
    </source>
</evidence>
<gene>
    <name evidence="1" type="ORF">EVA_12612</name>
</gene>
<reference evidence="1" key="1">
    <citation type="journal article" date="2012" name="PLoS ONE">
        <title>Gene sets for utilization of primary and secondary nutrition supplies in the distal gut of endangered iberian lynx.</title>
        <authorList>
            <person name="Alcaide M."/>
            <person name="Messina E."/>
            <person name="Richter M."/>
            <person name="Bargiela R."/>
            <person name="Peplies J."/>
            <person name="Huws S.A."/>
            <person name="Newbold C.J."/>
            <person name="Golyshin P.N."/>
            <person name="Simon M.A."/>
            <person name="Lopez G."/>
            <person name="Yakimov M.M."/>
            <person name="Ferrer M."/>
        </authorList>
    </citation>
    <scope>NUCLEOTIDE SEQUENCE</scope>
</reference>
<dbReference type="Gene3D" id="3.40.50.2300">
    <property type="match status" value="1"/>
</dbReference>
<sequence length="132" mass="14275">MQQAAVDLASHVDAMFSPIDNTVATGMVSLAQIARDAGVPYYVGADSMVETGGFATVGINYENLGRETAKMTIEILNGKSPADIPVKVFKDNLNVYINEDVLNDLKENGKVKVDIPEDLQGQENLIMVQSEE</sequence>
<accession>J9CGW2</accession>
<dbReference type="EMBL" id="AMCI01003878">
    <property type="protein sequence ID" value="EJW99280.1"/>
    <property type="molecule type" value="Genomic_DNA"/>
</dbReference>